<sequence length="554" mass="63062">MMFWLYNNWLKQLSYVSRRFGIQSLMTMDINTCIYNEDEELSLPEFHKKYRDQFPITAIVVGGHYGQTKWDDLPSDLVMRVDREFAQPRVLARDPVYYRERYISIPVNGKFLFNIVKSIKEKSRDYTMAEILKEHPLPILVQFSARGELPREAKSADGLTSFLIEYHHEEIYLQGNFYLHGLIAKDSASVTLCPHISMAPVHGIKGKTEEEYQQYLARMTTFVKNKTTFSEDSCNPGVKVLEATDPLITHIFHKEDVDRGPAPIIPQRSKPSPAVTKPESGKPRGASKGLIPRLLDRKSPPKQPNNVKGAGKVDKLPPVPKPSPTQEKPTEEDDDGEIYYGGDYEEIVEEKKSKPVLDQKPVGYVNDILCQVKPFSEAKPGNESDESDEYEAIEEKPIPSFTEQNKTGTNGNVESEKNSSPTPEDVYSVPIEPSKIRNFENFENHKKDTSVDFDDEYSILDENVTQKTDIKGDVAAISETVSKQNFVAGKNIQELGEILVKLRLEKHVQRFAEDLIDGEIITDLTVVDLKEDYKFTKTEAIRLRKYIEQGHIPS</sequence>
<feature type="region of interest" description="Disordered" evidence="1">
    <location>
        <begin position="253"/>
        <end position="338"/>
    </location>
</feature>
<dbReference type="Proteomes" id="UP000005408">
    <property type="component" value="Unassembled WGS sequence"/>
</dbReference>
<feature type="compositionally biased region" description="Acidic residues" evidence="1">
    <location>
        <begin position="383"/>
        <end position="392"/>
    </location>
</feature>
<dbReference type="CDD" id="cd09487">
    <property type="entry name" value="SAM_superfamily"/>
    <property type="match status" value="1"/>
</dbReference>
<dbReference type="InterPro" id="IPR013761">
    <property type="entry name" value="SAM/pointed_sf"/>
</dbReference>
<evidence type="ECO:0000256" key="1">
    <source>
        <dbReference type="SAM" id="MobiDB-lite"/>
    </source>
</evidence>
<keyword evidence="3" id="KW-1185">Reference proteome</keyword>
<feature type="region of interest" description="Disordered" evidence="1">
    <location>
        <begin position="372"/>
        <end position="428"/>
    </location>
</feature>
<reference evidence="2" key="1">
    <citation type="submission" date="2022-08" db="UniProtKB">
        <authorList>
            <consortium name="EnsemblMetazoa"/>
        </authorList>
    </citation>
    <scope>IDENTIFICATION</scope>
    <source>
        <strain evidence="2">05x7-T-G4-1.051#20</strain>
    </source>
</reference>
<dbReference type="Gene3D" id="1.10.150.50">
    <property type="entry name" value="Transcription Factor, Ets-1"/>
    <property type="match status" value="1"/>
</dbReference>
<name>A0A8W8MZH5_MAGGI</name>
<feature type="compositionally biased region" description="Polar residues" evidence="1">
    <location>
        <begin position="401"/>
        <end position="422"/>
    </location>
</feature>
<protein>
    <submittedName>
        <fullName evidence="2">Uncharacterized protein</fullName>
    </submittedName>
</protein>
<proteinExistence type="predicted"/>
<organism evidence="2 3">
    <name type="scientific">Magallana gigas</name>
    <name type="common">Pacific oyster</name>
    <name type="synonym">Crassostrea gigas</name>
    <dbReference type="NCBI Taxonomy" id="29159"/>
    <lineage>
        <taxon>Eukaryota</taxon>
        <taxon>Metazoa</taxon>
        <taxon>Spiralia</taxon>
        <taxon>Lophotrochozoa</taxon>
        <taxon>Mollusca</taxon>
        <taxon>Bivalvia</taxon>
        <taxon>Autobranchia</taxon>
        <taxon>Pteriomorphia</taxon>
        <taxon>Ostreida</taxon>
        <taxon>Ostreoidea</taxon>
        <taxon>Ostreidae</taxon>
        <taxon>Magallana</taxon>
    </lineage>
</organism>
<evidence type="ECO:0000313" key="2">
    <source>
        <dbReference type="EnsemblMetazoa" id="G3715.18:cds"/>
    </source>
</evidence>
<evidence type="ECO:0000313" key="3">
    <source>
        <dbReference type="Proteomes" id="UP000005408"/>
    </source>
</evidence>
<accession>A0A8W8MZH5</accession>
<dbReference type="EnsemblMetazoa" id="G3715.18">
    <property type="protein sequence ID" value="G3715.18:cds"/>
    <property type="gene ID" value="G3715"/>
</dbReference>
<dbReference type="AlphaFoldDB" id="A0A8W8MZH5"/>